<dbReference type="PANTHER" id="PTHR16095">
    <property type="entry name" value="TRANSMEMBRANE PROTEIN 143 FAMILY MEMBER"/>
    <property type="match status" value="1"/>
</dbReference>
<protein>
    <submittedName>
        <fullName evidence="3">Uncharacterized protein</fullName>
    </submittedName>
</protein>
<name>A0AA88XIX6_PINIB</name>
<keyword evidence="4" id="KW-1185">Reference proteome</keyword>
<dbReference type="PANTHER" id="PTHR16095:SF11">
    <property type="entry name" value="TRANSMEMBRANE PROTEIN 143"/>
    <property type="match status" value="1"/>
</dbReference>
<dbReference type="InterPro" id="IPR022227">
    <property type="entry name" value="DUF3754"/>
</dbReference>
<keyword evidence="1" id="KW-0597">Phosphoprotein</keyword>
<keyword evidence="2" id="KW-0812">Transmembrane</keyword>
<comment type="caution">
    <text evidence="3">The sequence shown here is derived from an EMBL/GenBank/DDBJ whole genome shotgun (WGS) entry which is preliminary data.</text>
</comment>
<keyword evidence="2" id="KW-0472">Membrane</keyword>
<gene>
    <name evidence="3" type="ORF">FSP39_014907</name>
</gene>
<keyword evidence="2" id="KW-1133">Transmembrane helix</keyword>
<organism evidence="3 4">
    <name type="scientific">Pinctada imbricata</name>
    <name type="common">Atlantic pearl-oyster</name>
    <name type="synonym">Pinctada martensii</name>
    <dbReference type="NCBI Taxonomy" id="66713"/>
    <lineage>
        <taxon>Eukaryota</taxon>
        <taxon>Metazoa</taxon>
        <taxon>Spiralia</taxon>
        <taxon>Lophotrochozoa</taxon>
        <taxon>Mollusca</taxon>
        <taxon>Bivalvia</taxon>
        <taxon>Autobranchia</taxon>
        <taxon>Pteriomorphia</taxon>
        <taxon>Pterioida</taxon>
        <taxon>Pterioidea</taxon>
        <taxon>Pteriidae</taxon>
        <taxon>Pinctada</taxon>
    </lineage>
</organism>
<dbReference type="EMBL" id="VSWD01000012">
    <property type="protein sequence ID" value="KAK3086186.1"/>
    <property type="molecule type" value="Genomic_DNA"/>
</dbReference>
<sequence length="508" mass="58754">MHWMQHLTYIFRLSDLDKKFGVAQYLTKYNATVTKLAQVHCYKWQLTRCASTPAVQSPDNKVAKDLTTSNTSDFKNYKERYIPITRKSIVRHVIEERGFLTDSEKRNFEKFAVALDTAIVNRYAGLLQELKSLFDPINPDKDTIQTRKWTLRERLDNEFWLIQRLCAVTERANFHELSPKALQKAMKEHDATEGVRVSVNPKDYDILKIWALGREKPTVKLPWYKSMLPGSNISTEYFKRVIIALRLKKDQKLVLKSFKEVPVNALEMLLPTGRIRMKTFDKAMISLSGFGAISSAMLKTLFYEPQLPIDSGAFLTLLFAAIFFRSTIGYFNRRNRYLAELNRMLYFKNIANNRSLLASLVDRAEDESFKEILLTYSYLLSQRPVSARESEDSFYHNVQKKIGGSTTEEVEKWAENWILKNTGSKVRFDSSEATGLLSEFGILEKRGDKMSVMTLEAAMCNLPQQSNSLISRWNAADLAEGYDRDEFLETVEMYEKDKEKSKDYGWGS</sequence>
<reference evidence="3" key="1">
    <citation type="submission" date="2019-08" db="EMBL/GenBank/DDBJ databases">
        <title>The improved chromosome-level genome for the pearl oyster Pinctada fucata martensii using PacBio sequencing and Hi-C.</title>
        <authorList>
            <person name="Zheng Z."/>
        </authorList>
    </citation>
    <scope>NUCLEOTIDE SEQUENCE</scope>
    <source>
        <strain evidence="3">ZZ-2019</strain>
        <tissue evidence="3">Adductor muscle</tissue>
    </source>
</reference>
<evidence type="ECO:0000256" key="1">
    <source>
        <dbReference type="ARBA" id="ARBA00022553"/>
    </source>
</evidence>
<evidence type="ECO:0000256" key="2">
    <source>
        <dbReference type="SAM" id="Phobius"/>
    </source>
</evidence>
<feature type="transmembrane region" description="Helical" evidence="2">
    <location>
        <begin position="314"/>
        <end position="331"/>
    </location>
</feature>
<proteinExistence type="predicted"/>
<evidence type="ECO:0000313" key="4">
    <source>
        <dbReference type="Proteomes" id="UP001186944"/>
    </source>
</evidence>
<accession>A0AA88XIX6</accession>
<dbReference type="AlphaFoldDB" id="A0AA88XIX6"/>
<dbReference type="Proteomes" id="UP001186944">
    <property type="component" value="Unassembled WGS sequence"/>
</dbReference>
<dbReference type="Pfam" id="PF12576">
    <property type="entry name" value="DUF3754"/>
    <property type="match status" value="1"/>
</dbReference>
<evidence type="ECO:0000313" key="3">
    <source>
        <dbReference type="EMBL" id="KAK3086186.1"/>
    </source>
</evidence>